<dbReference type="CDD" id="cd04794">
    <property type="entry name" value="euk_LANCL"/>
    <property type="match status" value="1"/>
</dbReference>
<keyword evidence="3" id="KW-0862">Zinc</keyword>
<dbReference type="InterPro" id="IPR007822">
    <property type="entry name" value="LANC-like"/>
</dbReference>
<dbReference type="SMART" id="SM01260">
    <property type="entry name" value="LANC_like"/>
    <property type="match status" value="1"/>
</dbReference>
<dbReference type="EMBL" id="OV121137">
    <property type="protein sequence ID" value="CAH0559452.1"/>
    <property type="molecule type" value="Genomic_DNA"/>
</dbReference>
<dbReference type="GO" id="GO:0031179">
    <property type="term" value="P:peptide modification"/>
    <property type="evidence" value="ECO:0007669"/>
    <property type="project" value="InterPro"/>
</dbReference>
<evidence type="ECO:0000313" key="4">
    <source>
        <dbReference type="EMBL" id="CAH0559452.1"/>
    </source>
</evidence>
<dbReference type="PRINTS" id="PR01950">
    <property type="entry name" value="LANCSUPER"/>
</dbReference>
<sequence length="431" mass="48048">MYKNVVRYLRGLIERKMPNLRYFINAYPDYNVNSDGIPDVPREELKLKVNEIINRIVDKVQAIEKNAGDGLYLGTAGISYMYYHLSKNIIFREEQTDLLGEAVKFLKPAINVATYNTRHPADLPSFVLGNCGIYAVSAAIYEALGDSNTSKLFVQLYQETGRVCREPKFLNCGSDELFVGRAGYVLGALWLSKVTKTELKLADLSEICSAMVTSGRAYAKQMKSPCPLMYSYYQIEYLGAAHGISSILQALMSVPGFLDAHPDVKDDVRSCVDYVLGLQTSEGNFPAATDEIGLGADLVHWCHGAGGIVYMMAKAYLTFNDTNYLDSCKLISELIWSKGLLKKGPGICHGVAGNGYVFLLLYRLTMNVKYLHRAICFYRFMETEQFKKDSRVPDYPYSLYEGLAGAACYLADLGDPMGAFFPFSDVFLLNA</sequence>
<keyword evidence="3" id="KW-0479">Metal-binding</keyword>
<dbReference type="Gene3D" id="1.50.10.10">
    <property type="match status" value="1"/>
</dbReference>
<evidence type="ECO:0000313" key="5">
    <source>
        <dbReference type="Proteomes" id="UP001154078"/>
    </source>
</evidence>
<accession>A0A9P0BBG6</accession>
<feature type="binding site" evidence="3">
    <location>
        <position position="349"/>
    </location>
    <ligand>
        <name>Zn(2+)</name>
        <dbReference type="ChEBI" id="CHEBI:29105"/>
    </ligand>
</feature>
<dbReference type="PRINTS" id="PR01951">
    <property type="entry name" value="LANCEUKARYTE"/>
</dbReference>
<comment type="similarity">
    <text evidence="1">Belongs to the LanC-like protein family.</text>
</comment>
<proteinExistence type="inferred from homology"/>
<evidence type="ECO:0000256" key="3">
    <source>
        <dbReference type="PIRSR" id="PIRSR607822-1"/>
    </source>
</evidence>
<reference evidence="4" key="1">
    <citation type="submission" date="2021-12" db="EMBL/GenBank/DDBJ databases">
        <authorList>
            <person name="King R."/>
        </authorList>
    </citation>
    <scope>NUCLEOTIDE SEQUENCE</scope>
</reference>
<dbReference type="GO" id="GO:0005886">
    <property type="term" value="C:plasma membrane"/>
    <property type="evidence" value="ECO:0007669"/>
    <property type="project" value="TreeGrafter"/>
</dbReference>
<name>A0A9P0BBG6_BRAAE</name>
<dbReference type="AlphaFoldDB" id="A0A9P0BBG6"/>
<evidence type="ECO:0000256" key="1">
    <source>
        <dbReference type="ARBA" id="ARBA00007179"/>
    </source>
</evidence>
<protein>
    <recommendedName>
        <fullName evidence="2">LanC-like protein 3 homolog</fullName>
    </recommendedName>
</protein>
<dbReference type="InterPro" id="IPR012341">
    <property type="entry name" value="6hp_glycosidase-like_sf"/>
</dbReference>
<keyword evidence="5" id="KW-1185">Reference proteome</keyword>
<dbReference type="PANTHER" id="PTHR12736:SF7">
    <property type="entry name" value="LANC-LIKE PROTEIN 3"/>
    <property type="match status" value="1"/>
</dbReference>
<dbReference type="GO" id="GO:0046872">
    <property type="term" value="F:metal ion binding"/>
    <property type="evidence" value="ECO:0007669"/>
    <property type="project" value="UniProtKB-KW"/>
</dbReference>
<dbReference type="SUPFAM" id="SSF158745">
    <property type="entry name" value="LanC-like"/>
    <property type="match status" value="1"/>
</dbReference>
<dbReference type="OrthoDB" id="10257263at2759"/>
<dbReference type="Pfam" id="PF05147">
    <property type="entry name" value="LANC_like"/>
    <property type="match status" value="1"/>
</dbReference>
<organism evidence="4 5">
    <name type="scientific">Brassicogethes aeneus</name>
    <name type="common">Rape pollen beetle</name>
    <name type="synonym">Meligethes aeneus</name>
    <dbReference type="NCBI Taxonomy" id="1431903"/>
    <lineage>
        <taxon>Eukaryota</taxon>
        <taxon>Metazoa</taxon>
        <taxon>Ecdysozoa</taxon>
        <taxon>Arthropoda</taxon>
        <taxon>Hexapoda</taxon>
        <taxon>Insecta</taxon>
        <taxon>Pterygota</taxon>
        <taxon>Neoptera</taxon>
        <taxon>Endopterygota</taxon>
        <taxon>Coleoptera</taxon>
        <taxon>Polyphaga</taxon>
        <taxon>Cucujiformia</taxon>
        <taxon>Nitidulidae</taxon>
        <taxon>Meligethinae</taxon>
        <taxon>Brassicogethes</taxon>
    </lineage>
</organism>
<dbReference type="InterPro" id="IPR020464">
    <property type="entry name" value="LanC-like_prot_euk"/>
</dbReference>
<feature type="binding site" evidence="3">
    <location>
        <position position="348"/>
    </location>
    <ligand>
        <name>Zn(2+)</name>
        <dbReference type="ChEBI" id="CHEBI:29105"/>
    </ligand>
</feature>
<evidence type="ECO:0000256" key="2">
    <source>
        <dbReference type="ARBA" id="ARBA00069999"/>
    </source>
</evidence>
<gene>
    <name evidence="4" type="ORF">MELIAE_LOCUS9539</name>
</gene>
<dbReference type="GO" id="GO:0005975">
    <property type="term" value="P:carbohydrate metabolic process"/>
    <property type="evidence" value="ECO:0007669"/>
    <property type="project" value="InterPro"/>
</dbReference>
<feature type="binding site" evidence="3">
    <location>
        <position position="302"/>
    </location>
    <ligand>
        <name>Zn(2+)</name>
        <dbReference type="ChEBI" id="CHEBI:29105"/>
    </ligand>
</feature>
<dbReference type="Proteomes" id="UP001154078">
    <property type="component" value="Chromosome 6"/>
</dbReference>
<dbReference type="FunFam" id="1.50.10.10:FF:000012">
    <property type="entry name" value="LanC-like protein 3"/>
    <property type="match status" value="1"/>
</dbReference>
<dbReference type="PANTHER" id="PTHR12736">
    <property type="entry name" value="LANC-LIKE PROTEIN"/>
    <property type="match status" value="1"/>
</dbReference>